<dbReference type="Pfam" id="PF12850">
    <property type="entry name" value="Metallophos_2"/>
    <property type="match status" value="1"/>
</dbReference>
<keyword evidence="1" id="KW-0479">Metal-binding</keyword>
<dbReference type="NCBIfam" id="TIGR00040">
    <property type="entry name" value="yfcE"/>
    <property type="match status" value="1"/>
</dbReference>
<dbReference type="InterPro" id="IPR029052">
    <property type="entry name" value="Metallo-depent_PP-like"/>
</dbReference>
<dbReference type="EMBL" id="UINC01186672">
    <property type="protein sequence ID" value="SVD99002.1"/>
    <property type="molecule type" value="Genomic_DNA"/>
</dbReference>
<proteinExistence type="predicted"/>
<feature type="non-terminal residue" evidence="4">
    <location>
        <position position="1"/>
    </location>
</feature>
<dbReference type="InterPro" id="IPR024654">
    <property type="entry name" value="Calcineurin-like_PHP_lpxH"/>
</dbReference>
<dbReference type="InterPro" id="IPR020935">
    <property type="entry name" value="PdiEstase_YfcE_CS"/>
</dbReference>
<dbReference type="InterPro" id="IPR000979">
    <property type="entry name" value="Phosphodiesterase_MJ0936/Vps29"/>
</dbReference>
<dbReference type="Gene3D" id="3.60.21.10">
    <property type="match status" value="1"/>
</dbReference>
<evidence type="ECO:0000256" key="2">
    <source>
        <dbReference type="ARBA" id="ARBA00022801"/>
    </source>
</evidence>
<evidence type="ECO:0000313" key="4">
    <source>
        <dbReference type="EMBL" id="SVD99002.1"/>
    </source>
</evidence>
<sequence>VLDMEAIAPTTAVLGNTDGDMPLDETAVATVVGKKFLVQHIVDPHRLQALLRERLKHVQPDVVIFGHTHQPFCETLGGVLFLNPGSVTQPRGDYRPSMVRMTLDNGKITPQFIEF</sequence>
<feature type="domain" description="Calcineurin-like phosphoesterase" evidence="3">
    <location>
        <begin position="3"/>
        <end position="105"/>
    </location>
</feature>
<reference evidence="4" key="1">
    <citation type="submission" date="2018-05" db="EMBL/GenBank/DDBJ databases">
        <authorList>
            <person name="Lanie J.A."/>
            <person name="Ng W.-L."/>
            <person name="Kazmierczak K.M."/>
            <person name="Andrzejewski T.M."/>
            <person name="Davidsen T.M."/>
            <person name="Wayne K.J."/>
            <person name="Tettelin H."/>
            <person name="Glass J.I."/>
            <person name="Rusch D."/>
            <person name="Podicherti R."/>
            <person name="Tsui H.-C.T."/>
            <person name="Winkler M.E."/>
        </authorList>
    </citation>
    <scope>NUCLEOTIDE SEQUENCE</scope>
</reference>
<dbReference type="GO" id="GO:0016787">
    <property type="term" value="F:hydrolase activity"/>
    <property type="evidence" value="ECO:0007669"/>
    <property type="project" value="UniProtKB-KW"/>
</dbReference>
<dbReference type="SUPFAM" id="SSF56300">
    <property type="entry name" value="Metallo-dependent phosphatases"/>
    <property type="match status" value="1"/>
</dbReference>
<dbReference type="GO" id="GO:0046872">
    <property type="term" value="F:metal ion binding"/>
    <property type="evidence" value="ECO:0007669"/>
    <property type="project" value="UniProtKB-KW"/>
</dbReference>
<protein>
    <recommendedName>
        <fullName evidence="3">Calcineurin-like phosphoesterase domain-containing protein</fullName>
    </recommendedName>
</protein>
<dbReference type="AlphaFoldDB" id="A0A382ZU48"/>
<evidence type="ECO:0000259" key="3">
    <source>
        <dbReference type="Pfam" id="PF12850"/>
    </source>
</evidence>
<gene>
    <name evidence="4" type="ORF">METZ01_LOCUS451856</name>
</gene>
<organism evidence="4">
    <name type="scientific">marine metagenome</name>
    <dbReference type="NCBI Taxonomy" id="408172"/>
    <lineage>
        <taxon>unclassified sequences</taxon>
        <taxon>metagenomes</taxon>
        <taxon>ecological metagenomes</taxon>
    </lineage>
</organism>
<dbReference type="PROSITE" id="PS01269">
    <property type="entry name" value="UPF0025"/>
    <property type="match status" value="1"/>
</dbReference>
<dbReference type="PANTHER" id="PTHR11124">
    <property type="entry name" value="VACUOLAR SORTING PROTEIN VPS29"/>
    <property type="match status" value="1"/>
</dbReference>
<evidence type="ECO:0000256" key="1">
    <source>
        <dbReference type="ARBA" id="ARBA00022723"/>
    </source>
</evidence>
<name>A0A382ZU48_9ZZZZ</name>
<keyword evidence="2" id="KW-0378">Hydrolase</keyword>
<accession>A0A382ZU48</accession>